<dbReference type="AlphaFoldDB" id="A0A6P7FLI7"/>
<evidence type="ECO:0000256" key="2">
    <source>
        <dbReference type="ARBA" id="ARBA00022857"/>
    </source>
</evidence>
<dbReference type="KEGG" id="dvv:114331653"/>
<dbReference type="InParanoid" id="A0A6P7FLI7"/>
<dbReference type="PIRSF" id="PIRSF000097">
    <property type="entry name" value="AKR"/>
    <property type="match status" value="1"/>
</dbReference>
<dbReference type="FunFam" id="3.20.20.100:FF:000006">
    <property type="entry name" value="Aldo-keto reductase family 1 member A1"/>
    <property type="match status" value="1"/>
</dbReference>
<evidence type="ECO:0000313" key="8">
    <source>
        <dbReference type="RefSeq" id="XP_028137079.1"/>
    </source>
</evidence>
<dbReference type="Gene3D" id="3.20.20.100">
    <property type="entry name" value="NADP-dependent oxidoreductase domain"/>
    <property type="match status" value="1"/>
</dbReference>
<dbReference type="OrthoDB" id="416253at2759"/>
<evidence type="ECO:0000259" key="7">
    <source>
        <dbReference type="Pfam" id="PF00248"/>
    </source>
</evidence>
<evidence type="ECO:0000256" key="6">
    <source>
        <dbReference type="PIRSR" id="PIRSR000097-3"/>
    </source>
</evidence>
<dbReference type="PRINTS" id="PR00069">
    <property type="entry name" value="ALDKETRDTASE"/>
</dbReference>
<comment type="similarity">
    <text evidence="1">Belongs to the aldo/keto reductase family.</text>
</comment>
<evidence type="ECO:0000256" key="4">
    <source>
        <dbReference type="PIRSR" id="PIRSR000097-1"/>
    </source>
</evidence>
<dbReference type="SUPFAM" id="SSF51430">
    <property type="entry name" value="NAD(P)-linked oxidoreductase"/>
    <property type="match status" value="1"/>
</dbReference>
<proteinExistence type="inferred from homology"/>
<reference evidence="8" key="1">
    <citation type="submission" date="2025-08" db="UniProtKB">
        <authorList>
            <consortium name="RefSeq"/>
        </authorList>
    </citation>
    <scope>IDENTIFICATION</scope>
    <source>
        <tissue evidence="8">Whole insect</tissue>
    </source>
</reference>
<evidence type="ECO:0000256" key="5">
    <source>
        <dbReference type="PIRSR" id="PIRSR000097-2"/>
    </source>
</evidence>
<dbReference type="RefSeq" id="XP_028137079.1">
    <property type="nucleotide sequence ID" value="XM_028281278.1"/>
</dbReference>
<dbReference type="PANTHER" id="PTHR11732">
    <property type="entry name" value="ALDO/KETO REDUCTASE"/>
    <property type="match status" value="1"/>
</dbReference>
<dbReference type="PROSITE" id="PS00063">
    <property type="entry name" value="ALDOKETO_REDUCTASE_3"/>
    <property type="match status" value="1"/>
</dbReference>
<feature type="domain" description="NADP-dependent oxidoreductase" evidence="7">
    <location>
        <begin position="44"/>
        <end position="322"/>
    </location>
</feature>
<dbReference type="InterPro" id="IPR018170">
    <property type="entry name" value="Aldo/ket_reductase_CS"/>
</dbReference>
<keyword evidence="2" id="KW-0521">NADP</keyword>
<dbReference type="InterPro" id="IPR020471">
    <property type="entry name" value="AKR"/>
</dbReference>
<gene>
    <name evidence="8" type="primary">LOC114331653</name>
</gene>
<dbReference type="PROSITE" id="PS00798">
    <property type="entry name" value="ALDOKETO_REDUCTASE_1"/>
    <property type="match status" value="1"/>
</dbReference>
<dbReference type="InterPro" id="IPR036812">
    <property type="entry name" value="NAD(P)_OxRdtase_dom_sf"/>
</dbReference>
<protein>
    <submittedName>
        <fullName evidence="8">1,5-anhydro-D-fructose reductase-like</fullName>
    </submittedName>
</protein>
<feature type="site" description="Lowers pKa of active site Tyr" evidence="6">
    <location>
        <position position="107"/>
    </location>
</feature>
<dbReference type="InterPro" id="IPR023210">
    <property type="entry name" value="NADP_OxRdtase_dom"/>
</dbReference>
<evidence type="ECO:0000256" key="3">
    <source>
        <dbReference type="ARBA" id="ARBA00023002"/>
    </source>
</evidence>
<keyword evidence="3" id="KW-0560">Oxidoreductase</keyword>
<name>A0A6P7FLI7_DIAVI</name>
<evidence type="ECO:0000256" key="1">
    <source>
        <dbReference type="ARBA" id="ARBA00007905"/>
    </source>
</evidence>
<sequence>MYFKSTLYHFISKQVFVVFRIASLTMANSETFRVLEEGFKIPTIGLGTAYQESDDVVQEAVDAALEIGYRHIDTAFWYNTEKNIGQVLIKWLSSGRIKREEIFVTTKLPFQGAHAEAVEPFLKKSLENLQLDYVDLYLIHYPVAFKYEGVDKFTPEPVETDHISLWKKMEEQVEAGRTKFIGVSNFNISQIKKIIKIATLKPVCSQVEMHASFQNQDHVNFCKDNNIVVTAYSPLGTPNLGQFLDENLKKAIKQPNLLNDATVRKIAEKHHKTSAQVLLRFLIQKDVCVIPKSSNPNRIKENFQVFDFKLDNRDMKMLENLDKGEEGRVVDLAIFFPQLKENAEYPF</sequence>
<organism evidence="8">
    <name type="scientific">Diabrotica virgifera virgifera</name>
    <name type="common">western corn rootworm</name>
    <dbReference type="NCBI Taxonomy" id="50390"/>
    <lineage>
        <taxon>Eukaryota</taxon>
        <taxon>Metazoa</taxon>
        <taxon>Ecdysozoa</taxon>
        <taxon>Arthropoda</taxon>
        <taxon>Hexapoda</taxon>
        <taxon>Insecta</taxon>
        <taxon>Pterygota</taxon>
        <taxon>Neoptera</taxon>
        <taxon>Endopterygota</taxon>
        <taxon>Coleoptera</taxon>
        <taxon>Polyphaga</taxon>
        <taxon>Cucujiformia</taxon>
        <taxon>Chrysomeloidea</taxon>
        <taxon>Chrysomelidae</taxon>
        <taxon>Galerucinae</taxon>
        <taxon>Diabroticina</taxon>
        <taxon>Diabroticites</taxon>
        <taxon>Diabrotica</taxon>
    </lineage>
</organism>
<dbReference type="FunCoup" id="A0A6P7FLI7">
    <property type="interactions" value="364"/>
</dbReference>
<feature type="binding site" evidence="5">
    <location>
        <position position="140"/>
    </location>
    <ligand>
        <name>substrate</name>
    </ligand>
</feature>
<dbReference type="GO" id="GO:0016491">
    <property type="term" value="F:oxidoreductase activity"/>
    <property type="evidence" value="ECO:0007669"/>
    <property type="project" value="UniProtKB-KW"/>
</dbReference>
<dbReference type="PROSITE" id="PS00062">
    <property type="entry name" value="ALDOKETO_REDUCTASE_2"/>
    <property type="match status" value="1"/>
</dbReference>
<accession>A0A6P7FLI7</accession>
<dbReference type="Pfam" id="PF00248">
    <property type="entry name" value="Aldo_ket_red"/>
    <property type="match status" value="1"/>
</dbReference>
<feature type="active site" description="Proton donor" evidence="4">
    <location>
        <position position="78"/>
    </location>
</feature>